<dbReference type="PANTHER" id="PTHR42941">
    <property type="entry name" value="SLL1037 PROTEIN"/>
    <property type="match status" value="1"/>
</dbReference>
<keyword evidence="2" id="KW-0732">Signal</keyword>
<dbReference type="Pfam" id="PF16868">
    <property type="entry name" value="NMT1_3"/>
    <property type="match status" value="1"/>
</dbReference>
<feature type="compositionally biased region" description="Low complexity" evidence="1">
    <location>
        <begin position="30"/>
        <end position="52"/>
    </location>
</feature>
<evidence type="ECO:0000313" key="4">
    <source>
        <dbReference type="Proteomes" id="UP001589769"/>
    </source>
</evidence>
<dbReference type="NCBIfam" id="TIGR02122">
    <property type="entry name" value="TRAP_TAXI"/>
    <property type="match status" value="1"/>
</dbReference>
<dbReference type="InterPro" id="IPR011852">
    <property type="entry name" value="TRAP_TAXI"/>
</dbReference>
<feature type="chain" id="PRO_5046123081" evidence="2">
    <location>
        <begin position="21"/>
        <end position="348"/>
    </location>
</feature>
<dbReference type="CDD" id="cd13567">
    <property type="entry name" value="PBP2_TtGluBP"/>
    <property type="match status" value="1"/>
</dbReference>
<evidence type="ECO:0000313" key="3">
    <source>
        <dbReference type="EMBL" id="MFC0323788.1"/>
    </source>
</evidence>
<organism evidence="3 4">
    <name type="scientific">Gallibacterium melopsittaci</name>
    <dbReference type="NCBI Taxonomy" id="516063"/>
    <lineage>
        <taxon>Bacteria</taxon>
        <taxon>Pseudomonadati</taxon>
        <taxon>Pseudomonadota</taxon>
        <taxon>Gammaproteobacteria</taxon>
        <taxon>Pasteurellales</taxon>
        <taxon>Pasteurellaceae</taxon>
        <taxon>Gallibacterium</taxon>
    </lineage>
</organism>
<sequence>MAKFKTLLLSSLLVSSVVLVGCNDEKEKPTTNTTANTTEQAAPAPAATSDNSAPKLASKFVTIATGGASGPYNIIGTTLAEIYSTDLKANSKTQTTGASVENINLLNSKKVEMAFVMRDALSDAVNGLGSFENKKITTVSEIAGLYPNFVQIITSKKTGIKTISDLKGHRVATGAQNSGVEVNARKLLAGFGITYNDITVDYLGYAEAVDALKAGRIDAAFLTSGLPNSSLMELQQGFDLQLVSIPKEGAEKIMQEYPYFTSMVIPAGTYNNAEDIPTIAIRNALIVRSDLSDDDVYLLTKTFFESLDKLKSSHQAAKDISLEEAQKGAIAPLHPGAKRYYDEMSKKQ</sequence>
<protein>
    <submittedName>
        <fullName evidence="3">TAXI family TRAP transporter solute-binding subunit</fullName>
    </submittedName>
</protein>
<name>A0ABV6I0Y6_9PAST</name>
<dbReference type="PROSITE" id="PS51257">
    <property type="entry name" value="PROKAR_LIPOPROTEIN"/>
    <property type="match status" value="1"/>
</dbReference>
<dbReference type="PANTHER" id="PTHR42941:SF1">
    <property type="entry name" value="SLL1037 PROTEIN"/>
    <property type="match status" value="1"/>
</dbReference>
<reference evidence="3 4" key="1">
    <citation type="submission" date="2024-09" db="EMBL/GenBank/DDBJ databases">
        <authorList>
            <person name="Sun Q."/>
            <person name="Mori K."/>
        </authorList>
    </citation>
    <scope>NUCLEOTIDE SEQUENCE [LARGE SCALE GENOMIC DNA]</scope>
    <source>
        <strain evidence="3 4">CCM 7538</strain>
    </source>
</reference>
<evidence type="ECO:0000256" key="2">
    <source>
        <dbReference type="SAM" id="SignalP"/>
    </source>
</evidence>
<evidence type="ECO:0000256" key="1">
    <source>
        <dbReference type="SAM" id="MobiDB-lite"/>
    </source>
</evidence>
<dbReference type="Proteomes" id="UP001589769">
    <property type="component" value="Unassembled WGS sequence"/>
</dbReference>
<gene>
    <name evidence="3" type="ORF">ACFFHT_09525</name>
</gene>
<feature type="signal peptide" evidence="2">
    <location>
        <begin position="1"/>
        <end position="20"/>
    </location>
</feature>
<feature type="region of interest" description="Disordered" evidence="1">
    <location>
        <begin position="25"/>
        <end position="52"/>
    </location>
</feature>
<dbReference type="Gene3D" id="3.40.190.10">
    <property type="entry name" value="Periplasmic binding protein-like II"/>
    <property type="match status" value="2"/>
</dbReference>
<comment type="caution">
    <text evidence="3">The sequence shown here is derived from an EMBL/GenBank/DDBJ whole genome shotgun (WGS) entry which is preliminary data.</text>
</comment>
<proteinExistence type="predicted"/>
<dbReference type="SUPFAM" id="SSF53850">
    <property type="entry name" value="Periplasmic binding protein-like II"/>
    <property type="match status" value="1"/>
</dbReference>
<dbReference type="EMBL" id="JBHLWA010000045">
    <property type="protein sequence ID" value="MFC0323788.1"/>
    <property type="molecule type" value="Genomic_DNA"/>
</dbReference>
<accession>A0ABV6I0Y6</accession>
<dbReference type="RefSeq" id="WP_382375651.1">
    <property type="nucleotide sequence ID" value="NZ_JBHLWA010000045.1"/>
</dbReference>
<keyword evidence="4" id="KW-1185">Reference proteome</keyword>